<feature type="region of interest" description="Disordered" evidence="1">
    <location>
        <begin position="396"/>
        <end position="440"/>
    </location>
</feature>
<gene>
    <name evidence="3" type="ORF">CMMCAS07_04490</name>
</gene>
<feature type="domain" description="YcaO" evidence="2">
    <location>
        <begin position="55"/>
        <end position="440"/>
    </location>
</feature>
<feature type="compositionally biased region" description="Polar residues" evidence="1">
    <location>
        <begin position="404"/>
        <end position="414"/>
    </location>
</feature>
<dbReference type="PANTHER" id="PTHR37809:SF1">
    <property type="entry name" value="RIBOSOMAL PROTEIN S12 METHYLTHIOTRANSFERASE ACCESSORY FACTOR YCAO"/>
    <property type="match status" value="1"/>
</dbReference>
<dbReference type="Proteomes" id="UP000195062">
    <property type="component" value="Unassembled WGS sequence"/>
</dbReference>
<sequence>MSRGGAGVVSPYTGLVEHAHPMAFTPDAIPDALYSGRSADTGFLTGTESERFSMGPGGSRMEARRSCIGEAVERMSLAGAPGGFRAPLGADARQVGPDAFQRFHPTQREDPAFHYERAQAGDLLTWMPARSLHRGDAVHVPAQMVVFDDPHRADGHREPHVEPATSSGVAAGPHFGFAAGRAVLELIERDAFQRSWLRGSTPPAFDWRGSSRLTDATLRELERLEELCGRFGASFTVRVLDAAADVPVLLAVMRSDRIGVAVGCAADFRLDRAILNAVREALHTHNWCLRLLAEPTIDPEDVVEFEDHIRLHCRPSARPLTAALDASDERVAAIGGPDSWAEVVAGLDREGIEVLLADITAPEVRAAGFHVVRALSPDLVALDVVHAARFLGHPRLYGGGATGPRSTGRPTSSRPAPVPVTGGTARPRRRPTARRTRRIP</sequence>
<organism evidence="3 4">
    <name type="scientific">Clavibacter michiganensis subsp. michiganensis</name>
    <dbReference type="NCBI Taxonomy" id="33013"/>
    <lineage>
        <taxon>Bacteria</taxon>
        <taxon>Bacillati</taxon>
        <taxon>Actinomycetota</taxon>
        <taxon>Actinomycetes</taxon>
        <taxon>Micrococcales</taxon>
        <taxon>Microbacteriaceae</taxon>
        <taxon>Clavibacter</taxon>
    </lineage>
</organism>
<dbReference type="AlphaFoldDB" id="A0A251XL31"/>
<evidence type="ECO:0000256" key="1">
    <source>
        <dbReference type="SAM" id="MobiDB-lite"/>
    </source>
</evidence>
<dbReference type="EMBL" id="MDHH01000001">
    <property type="protein sequence ID" value="OUE04184.1"/>
    <property type="molecule type" value="Genomic_DNA"/>
</dbReference>
<dbReference type="Pfam" id="PF02624">
    <property type="entry name" value="YcaO"/>
    <property type="match status" value="1"/>
</dbReference>
<dbReference type="InterPro" id="IPR003776">
    <property type="entry name" value="YcaO-like_dom"/>
</dbReference>
<dbReference type="Gene3D" id="3.30.1330.230">
    <property type="match status" value="1"/>
</dbReference>
<reference evidence="3 4" key="1">
    <citation type="submission" date="2016-08" db="EMBL/GenBank/DDBJ databases">
        <title>Genome sequence of Clavibacter michiganensis subsp. michiganensis strain CASJ007.</title>
        <authorList>
            <person name="Thapa S.P."/>
            <person name="Coaker G."/>
        </authorList>
    </citation>
    <scope>NUCLEOTIDE SEQUENCE [LARGE SCALE GENOMIC DNA]</scope>
    <source>
        <strain evidence="3">CASJ007</strain>
    </source>
</reference>
<protein>
    <submittedName>
        <fullName evidence="3">YcaO-like family protein</fullName>
    </submittedName>
</protein>
<name>A0A251XL31_CLAMM</name>
<dbReference type="PANTHER" id="PTHR37809">
    <property type="entry name" value="RIBOSOMAL PROTEIN S12 METHYLTHIOTRANSFERASE ACCESSORY FACTOR YCAO"/>
    <property type="match status" value="1"/>
</dbReference>
<evidence type="ECO:0000313" key="3">
    <source>
        <dbReference type="EMBL" id="OUE04184.1"/>
    </source>
</evidence>
<evidence type="ECO:0000259" key="2">
    <source>
        <dbReference type="PROSITE" id="PS51664"/>
    </source>
</evidence>
<dbReference type="Gene3D" id="3.30.160.660">
    <property type="match status" value="1"/>
</dbReference>
<accession>A0A251XL31</accession>
<dbReference type="PROSITE" id="PS51664">
    <property type="entry name" value="YCAO"/>
    <property type="match status" value="1"/>
</dbReference>
<comment type="caution">
    <text evidence="3">The sequence shown here is derived from an EMBL/GenBank/DDBJ whole genome shotgun (WGS) entry which is preliminary data.</text>
</comment>
<keyword evidence="4" id="KW-1185">Reference proteome</keyword>
<feature type="compositionally biased region" description="Basic residues" evidence="1">
    <location>
        <begin position="426"/>
        <end position="440"/>
    </location>
</feature>
<dbReference type="Gene3D" id="3.30.40.250">
    <property type="match status" value="1"/>
</dbReference>
<evidence type="ECO:0000313" key="4">
    <source>
        <dbReference type="Proteomes" id="UP000195062"/>
    </source>
</evidence>
<proteinExistence type="predicted"/>